<dbReference type="EMBL" id="JAFIRA010000007">
    <property type="protein sequence ID" value="MCJ2542230.1"/>
    <property type="molecule type" value="Genomic_DNA"/>
</dbReference>
<protein>
    <submittedName>
        <fullName evidence="1">Uncharacterized protein</fullName>
    </submittedName>
</protein>
<dbReference type="RefSeq" id="WP_244349457.1">
    <property type="nucleotide sequence ID" value="NZ_JAFIRA010000007.1"/>
</dbReference>
<gene>
    <name evidence="1" type="ORF">JX360_04810</name>
</gene>
<evidence type="ECO:0000313" key="1">
    <source>
        <dbReference type="EMBL" id="MCJ2542230.1"/>
    </source>
</evidence>
<organism evidence="1 2">
    <name type="scientific">Thermostichus vulcanus str. 'Rupite'</name>
    <dbReference type="NCBI Taxonomy" id="2813851"/>
    <lineage>
        <taxon>Bacteria</taxon>
        <taxon>Bacillati</taxon>
        <taxon>Cyanobacteriota</taxon>
        <taxon>Cyanophyceae</taxon>
        <taxon>Thermostichales</taxon>
        <taxon>Thermostichaceae</taxon>
        <taxon>Thermostichus</taxon>
    </lineage>
</organism>
<name>A0ABT0CA49_THEVL</name>
<reference evidence="1" key="1">
    <citation type="submission" date="2021-02" db="EMBL/GenBank/DDBJ databases">
        <title>The CRISPR/cas machinery reduction and long-range gene transfer in the hot spring cyanobacterium Synechococcus.</title>
        <authorList>
            <person name="Dvorak P."/>
            <person name="Jahodarova E."/>
            <person name="Hasler P."/>
            <person name="Poulickova A."/>
        </authorList>
    </citation>
    <scope>NUCLEOTIDE SEQUENCE</scope>
    <source>
        <strain evidence="1">Rupite</strain>
    </source>
</reference>
<keyword evidence="2" id="KW-1185">Reference proteome</keyword>
<dbReference type="Proteomes" id="UP000830835">
    <property type="component" value="Unassembled WGS sequence"/>
</dbReference>
<evidence type="ECO:0000313" key="2">
    <source>
        <dbReference type="Proteomes" id="UP000830835"/>
    </source>
</evidence>
<comment type="caution">
    <text evidence="1">The sequence shown here is derived from an EMBL/GenBank/DDBJ whole genome shotgun (WGS) entry which is preliminary data.</text>
</comment>
<accession>A0ABT0CA49</accession>
<sequence length="73" mass="8175">MQEYTGKIEFLDIESGVWVLTVPSGEHYALFRAPKDLLQEGLEVTIQGQVKEDMLTVAQVGPVLEVKSFKLQP</sequence>
<proteinExistence type="predicted"/>